<accession>A0A512BCL2</accession>
<dbReference type="NCBIfam" id="TIGR01850">
    <property type="entry name" value="argC"/>
    <property type="match status" value="1"/>
</dbReference>
<proteinExistence type="inferred from homology"/>
<feature type="domain" description="Semialdehyde dehydrogenase NAD-binding" evidence="6">
    <location>
        <begin position="31"/>
        <end position="156"/>
    </location>
</feature>
<keyword evidence="4 5" id="KW-0560">Oxidoreductase</keyword>
<dbReference type="InterPro" id="IPR036291">
    <property type="entry name" value="NAD(P)-bd_dom_sf"/>
</dbReference>
<dbReference type="Proteomes" id="UP000321513">
    <property type="component" value="Unassembled WGS sequence"/>
</dbReference>
<feature type="active site" evidence="5">
    <location>
        <position position="164"/>
    </location>
</feature>
<dbReference type="GO" id="GO:0006526">
    <property type="term" value="P:L-arginine biosynthetic process"/>
    <property type="evidence" value="ECO:0007669"/>
    <property type="project" value="UniProtKB-UniRule"/>
</dbReference>
<dbReference type="GO" id="GO:0005737">
    <property type="term" value="C:cytoplasm"/>
    <property type="evidence" value="ECO:0007669"/>
    <property type="project" value="UniProtKB-SubCell"/>
</dbReference>
<comment type="caution">
    <text evidence="7">The sequence shown here is derived from an EMBL/GenBank/DDBJ whole genome shotgun (WGS) entry which is preliminary data.</text>
</comment>
<dbReference type="Pfam" id="PF01118">
    <property type="entry name" value="Semialdhyde_dh"/>
    <property type="match status" value="1"/>
</dbReference>
<dbReference type="PANTHER" id="PTHR32338">
    <property type="entry name" value="N-ACETYL-GAMMA-GLUTAMYL-PHOSPHATE REDUCTASE, CHLOROPLASTIC-RELATED-RELATED"/>
    <property type="match status" value="1"/>
</dbReference>
<name>A0A512BCL2_9BACT</name>
<dbReference type="UniPathway" id="UPA00068">
    <property type="reaction ID" value="UER00108"/>
</dbReference>
<dbReference type="Gene3D" id="3.30.360.10">
    <property type="entry name" value="Dihydrodipicolinate Reductase, domain 2"/>
    <property type="match status" value="1"/>
</dbReference>
<dbReference type="HAMAP" id="MF_00150">
    <property type="entry name" value="ArgC_type1"/>
    <property type="match status" value="1"/>
</dbReference>
<comment type="subcellular location">
    <subcellularLocation>
        <location evidence="5">Cytoplasm</location>
    </subcellularLocation>
</comment>
<dbReference type="Gene3D" id="3.40.50.720">
    <property type="entry name" value="NAD(P)-binding Rossmann-like Domain"/>
    <property type="match status" value="1"/>
</dbReference>
<keyword evidence="3 5" id="KW-0521">NADP</keyword>
<dbReference type="SUPFAM" id="SSF55347">
    <property type="entry name" value="Glyceraldehyde-3-phosphate dehydrogenase-like, C-terminal domain"/>
    <property type="match status" value="1"/>
</dbReference>
<sequence length="359" mass="38879">MFLRRDHLNNFLYSPLSGANSSSPLGAGGLRVGIIGGAGYTGGELIRILINHPNVQISFINSKSNAGKPVASVHADLLGETDIAFSSELSNDIDVLFLCVGHGDAKKFLAEEAPSLKGVKLIDLSQDFRVAANANFEERSFVYGLPELNKEQIKSAENIANPGCFASAIQLGLLPLAKAGLLKEIYTTGITGSTGAGQSLSATTHFSWRANNISAYKTLTHQHLKEITQSLQQLQGSFSTSSETKSGLYFVPWRGDFPRGIYISSTIDCNLSLNEVNQLYKDFYQHEPFTHVSETMIDLKQVVNTNKCLIHIEKAEEKIVVHSAIDNLLKGASGQAVQNMNLMFGLEETAGLRLKGGGF</sequence>
<dbReference type="GO" id="GO:0003942">
    <property type="term" value="F:N-acetyl-gamma-glutamyl-phosphate reductase activity"/>
    <property type="evidence" value="ECO:0007669"/>
    <property type="project" value="UniProtKB-UniRule"/>
</dbReference>
<dbReference type="InterPro" id="IPR000706">
    <property type="entry name" value="AGPR_type-1"/>
</dbReference>
<evidence type="ECO:0000256" key="2">
    <source>
        <dbReference type="ARBA" id="ARBA00022605"/>
    </source>
</evidence>
<protein>
    <recommendedName>
        <fullName evidence="5">N-acetyl-gamma-glutamyl-phosphate reductase</fullName>
        <shortName evidence="5">AGPR</shortName>
        <ecNumber evidence="5">1.2.1.38</ecNumber>
    </recommendedName>
    <alternativeName>
        <fullName evidence="5">N-acetyl-glutamate semialdehyde dehydrogenase</fullName>
        <shortName evidence="5">NAGSA dehydrogenase</shortName>
    </alternativeName>
</protein>
<evidence type="ECO:0000313" key="7">
    <source>
        <dbReference type="EMBL" id="GEO09688.1"/>
    </source>
</evidence>
<reference evidence="7 8" key="1">
    <citation type="submission" date="2019-07" db="EMBL/GenBank/DDBJ databases">
        <title>Whole genome shotgun sequence of Segetibacter aerophilus NBRC 106135.</title>
        <authorList>
            <person name="Hosoyama A."/>
            <person name="Uohara A."/>
            <person name="Ohji S."/>
            <person name="Ichikawa N."/>
        </authorList>
    </citation>
    <scope>NUCLEOTIDE SEQUENCE [LARGE SCALE GENOMIC DNA]</scope>
    <source>
        <strain evidence="7 8">NBRC 106135</strain>
    </source>
</reference>
<dbReference type="GO" id="GO:0051287">
    <property type="term" value="F:NAD binding"/>
    <property type="evidence" value="ECO:0007669"/>
    <property type="project" value="InterPro"/>
</dbReference>
<keyword evidence="8" id="KW-1185">Reference proteome</keyword>
<dbReference type="EC" id="1.2.1.38" evidence="5"/>
<dbReference type="RefSeq" id="WP_147203804.1">
    <property type="nucleotide sequence ID" value="NZ_BJYT01000007.1"/>
</dbReference>
<dbReference type="OrthoDB" id="9801289at2"/>
<dbReference type="InterPro" id="IPR050085">
    <property type="entry name" value="AGPR"/>
</dbReference>
<dbReference type="GO" id="GO:0070401">
    <property type="term" value="F:NADP+ binding"/>
    <property type="evidence" value="ECO:0007669"/>
    <property type="project" value="InterPro"/>
</dbReference>
<comment type="function">
    <text evidence="5">Catalyzes the NADPH-dependent reduction of N-acetyl-5-glutamyl phosphate to yield N-acetyl-L-glutamate 5-semialdehyde.</text>
</comment>
<keyword evidence="2 5" id="KW-0028">Amino-acid biosynthesis</keyword>
<dbReference type="EMBL" id="BJYT01000007">
    <property type="protein sequence ID" value="GEO09688.1"/>
    <property type="molecule type" value="Genomic_DNA"/>
</dbReference>
<gene>
    <name evidence="5 7" type="primary">argC</name>
    <name evidence="7" type="ORF">SAE01_21840</name>
</gene>
<comment type="similarity">
    <text evidence="5">Belongs to the NAGSA dehydrogenase family. Type 1 subfamily.</text>
</comment>
<comment type="pathway">
    <text evidence="5">Amino-acid biosynthesis; L-arginine biosynthesis; N(2)-acetyl-L-ornithine from L-glutamate: step 3/4.</text>
</comment>
<organism evidence="7 8">
    <name type="scientific">Segetibacter aerophilus</name>
    <dbReference type="NCBI Taxonomy" id="670293"/>
    <lineage>
        <taxon>Bacteria</taxon>
        <taxon>Pseudomonadati</taxon>
        <taxon>Bacteroidota</taxon>
        <taxon>Chitinophagia</taxon>
        <taxon>Chitinophagales</taxon>
        <taxon>Chitinophagaceae</taxon>
        <taxon>Segetibacter</taxon>
    </lineage>
</organism>
<evidence type="ECO:0000256" key="5">
    <source>
        <dbReference type="HAMAP-Rule" id="MF_00150"/>
    </source>
</evidence>
<dbReference type="PANTHER" id="PTHR32338:SF10">
    <property type="entry name" value="N-ACETYL-GAMMA-GLUTAMYL-PHOSPHATE REDUCTASE, CHLOROPLASTIC-RELATED"/>
    <property type="match status" value="1"/>
</dbReference>
<dbReference type="SMART" id="SM00859">
    <property type="entry name" value="Semialdhyde_dh"/>
    <property type="match status" value="1"/>
</dbReference>
<dbReference type="InterPro" id="IPR058924">
    <property type="entry name" value="AGPR_dimerisation_dom"/>
</dbReference>
<dbReference type="CDD" id="cd17895">
    <property type="entry name" value="AGPR_1_N"/>
    <property type="match status" value="1"/>
</dbReference>
<evidence type="ECO:0000259" key="6">
    <source>
        <dbReference type="SMART" id="SM00859"/>
    </source>
</evidence>
<keyword evidence="1 5" id="KW-0055">Arginine biosynthesis</keyword>
<dbReference type="SUPFAM" id="SSF51735">
    <property type="entry name" value="NAD(P)-binding Rossmann-fold domains"/>
    <property type="match status" value="1"/>
</dbReference>
<evidence type="ECO:0000256" key="3">
    <source>
        <dbReference type="ARBA" id="ARBA00022857"/>
    </source>
</evidence>
<evidence type="ECO:0000256" key="1">
    <source>
        <dbReference type="ARBA" id="ARBA00022571"/>
    </source>
</evidence>
<evidence type="ECO:0000313" key="8">
    <source>
        <dbReference type="Proteomes" id="UP000321513"/>
    </source>
</evidence>
<dbReference type="AlphaFoldDB" id="A0A512BCL2"/>
<dbReference type="InterPro" id="IPR000534">
    <property type="entry name" value="Semialdehyde_DH_NAD-bd"/>
</dbReference>
<dbReference type="CDD" id="cd23934">
    <property type="entry name" value="AGPR_1_C"/>
    <property type="match status" value="1"/>
</dbReference>
<evidence type="ECO:0000256" key="4">
    <source>
        <dbReference type="ARBA" id="ARBA00023002"/>
    </source>
</evidence>
<dbReference type="Pfam" id="PF22698">
    <property type="entry name" value="Semialdhyde_dhC_1"/>
    <property type="match status" value="1"/>
</dbReference>
<keyword evidence="5" id="KW-0963">Cytoplasm</keyword>
<comment type="catalytic activity">
    <reaction evidence="5">
        <text>N-acetyl-L-glutamate 5-semialdehyde + phosphate + NADP(+) = N-acetyl-L-glutamyl 5-phosphate + NADPH + H(+)</text>
        <dbReference type="Rhea" id="RHEA:21588"/>
        <dbReference type="ChEBI" id="CHEBI:15378"/>
        <dbReference type="ChEBI" id="CHEBI:29123"/>
        <dbReference type="ChEBI" id="CHEBI:43474"/>
        <dbReference type="ChEBI" id="CHEBI:57783"/>
        <dbReference type="ChEBI" id="CHEBI:57936"/>
        <dbReference type="ChEBI" id="CHEBI:58349"/>
        <dbReference type="EC" id="1.2.1.38"/>
    </reaction>
</comment>